<keyword evidence="3" id="KW-1185">Reference proteome</keyword>
<evidence type="ECO:0000313" key="3">
    <source>
        <dbReference type="Proteomes" id="UP000233786"/>
    </source>
</evidence>
<accession>A0A2N3XV66</accession>
<evidence type="ECO:0000313" key="2">
    <source>
        <dbReference type="EMBL" id="PKW14556.1"/>
    </source>
</evidence>
<dbReference type="Proteomes" id="UP000233786">
    <property type="component" value="Unassembled WGS sequence"/>
</dbReference>
<dbReference type="Gene3D" id="3.30.565.10">
    <property type="entry name" value="Histidine kinase-like ATPase, C-terminal domain"/>
    <property type="match status" value="1"/>
</dbReference>
<dbReference type="STRING" id="994479.GCA_000194155_01898"/>
<gene>
    <name evidence="2" type="ORF">A8926_2181</name>
</gene>
<name>A0A2N3XV66_SACSN</name>
<dbReference type="EMBL" id="PJNB01000001">
    <property type="protein sequence ID" value="PKW14556.1"/>
    <property type="molecule type" value="Genomic_DNA"/>
</dbReference>
<dbReference type="InterPro" id="IPR036890">
    <property type="entry name" value="HATPase_C_sf"/>
</dbReference>
<comment type="caution">
    <text evidence="2">The sequence shown here is derived from an EMBL/GenBank/DDBJ whole genome shotgun (WGS) entry which is preliminary data.</text>
</comment>
<evidence type="ECO:0008006" key="4">
    <source>
        <dbReference type="Google" id="ProtNLM"/>
    </source>
</evidence>
<protein>
    <recommendedName>
        <fullName evidence="4">Histidine kinase-like protein</fullName>
    </recommendedName>
</protein>
<organism evidence="2 3">
    <name type="scientific">Saccharopolyspora spinosa</name>
    <dbReference type="NCBI Taxonomy" id="60894"/>
    <lineage>
        <taxon>Bacteria</taxon>
        <taxon>Bacillati</taxon>
        <taxon>Actinomycetota</taxon>
        <taxon>Actinomycetes</taxon>
        <taxon>Pseudonocardiales</taxon>
        <taxon>Pseudonocardiaceae</taxon>
        <taxon>Saccharopolyspora</taxon>
    </lineage>
</organism>
<feature type="region of interest" description="Disordered" evidence="1">
    <location>
        <begin position="165"/>
        <end position="185"/>
    </location>
</feature>
<dbReference type="AlphaFoldDB" id="A0A2N3XV66"/>
<sequence>MTAVVQGELPVQNEVPRMREEPQFLAALDLVALPTAVPVARMFIADTLRRWHALFIEDHMEAVAVELVSLSVQATSPAEDTSWTDITELNPITLRLLGYQRHIVFEVTDAHPEAFEITEDTELREDSGIGLVDGLANRWGSFVAPRGRVIWAELAVYERTKAGLPKRDRKPTPYPRGSISPPASAADVKLLRRVRDGLEKL</sequence>
<proteinExistence type="predicted"/>
<reference evidence="2" key="1">
    <citation type="submission" date="2017-12" db="EMBL/GenBank/DDBJ databases">
        <title>Sequencing the genomes of 1000 Actinobacteria strains.</title>
        <authorList>
            <person name="Klenk H.-P."/>
        </authorList>
    </citation>
    <scope>NUCLEOTIDE SEQUENCE [LARGE SCALE GENOMIC DNA]</scope>
    <source>
        <strain evidence="2">DSM 44228</strain>
    </source>
</reference>
<evidence type="ECO:0000256" key="1">
    <source>
        <dbReference type="SAM" id="MobiDB-lite"/>
    </source>
</evidence>